<proteinExistence type="predicted"/>
<keyword evidence="2" id="KW-1185">Reference proteome</keyword>
<comment type="caution">
    <text evidence="1">The sequence shown here is derived from an EMBL/GenBank/DDBJ whole genome shotgun (WGS) entry which is preliminary data.</text>
</comment>
<reference evidence="1 2" key="1">
    <citation type="submission" date="2021-11" db="EMBL/GenBank/DDBJ databases">
        <authorList>
            <person name="Liang Q."/>
            <person name="Mou H."/>
            <person name="Liu Z."/>
        </authorList>
    </citation>
    <scope>NUCLEOTIDE SEQUENCE [LARGE SCALE GENOMIC DNA]</scope>
    <source>
        <strain evidence="1 2">CHU3</strain>
    </source>
</reference>
<dbReference type="EMBL" id="JAJIRN010000002">
    <property type="protein sequence ID" value="MCV2367428.1"/>
    <property type="molecule type" value="Genomic_DNA"/>
</dbReference>
<evidence type="ECO:0000313" key="2">
    <source>
        <dbReference type="Proteomes" id="UP001209701"/>
    </source>
</evidence>
<gene>
    <name evidence="1" type="ORF">LNV07_04880</name>
</gene>
<organism evidence="1 2">
    <name type="scientific">Roseateles oligotrophus</name>
    <dbReference type="NCBI Taxonomy" id="1769250"/>
    <lineage>
        <taxon>Bacteria</taxon>
        <taxon>Pseudomonadati</taxon>
        <taxon>Pseudomonadota</taxon>
        <taxon>Betaproteobacteria</taxon>
        <taxon>Burkholderiales</taxon>
        <taxon>Sphaerotilaceae</taxon>
        <taxon>Roseateles</taxon>
    </lineage>
</organism>
<dbReference type="RefSeq" id="WP_263570052.1">
    <property type="nucleotide sequence ID" value="NZ_JAJIRN010000002.1"/>
</dbReference>
<name>A0ABT2YAW5_9BURK</name>
<dbReference type="Proteomes" id="UP001209701">
    <property type="component" value="Unassembled WGS sequence"/>
</dbReference>
<accession>A0ABT2YAW5</accession>
<sequence>MIGILFLIVIAIWLVAAVLLSKRIPRWMGIKKHATVASLLLFPLLLTAPIADELIGSWQFNRLCEREAVVTLRPDWERVKRAQDNDDAITQIDGYVIPISVQRVEFIDADTKQPFLTYKGFHTEGGFLMRHGLGLDGETSCWPKDKTQILNNLNIDQLLKQGK</sequence>
<protein>
    <submittedName>
        <fullName evidence="1">Uncharacterized protein</fullName>
    </submittedName>
</protein>
<evidence type="ECO:0000313" key="1">
    <source>
        <dbReference type="EMBL" id="MCV2367428.1"/>
    </source>
</evidence>